<dbReference type="RefSeq" id="WP_103167049.1">
    <property type="nucleotide sequence ID" value="NZ_CP130489.1"/>
</dbReference>
<organism evidence="1 5">
    <name type="scientific">Staphylococcus devriesei</name>
    <dbReference type="NCBI Taxonomy" id="586733"/>
    <lineage>
        <taxon>Bacteria</taxon>
        <taxon>Bacillati</taxon>
        <taxon>Bacillota</taxon>
        <taxon>Bacilli</taxon>
        <taxon>Bacillales</taxon>
        <taxon>Staphylococcaceae</taxon>
        <taxon>Staphylococcus</taxon>
    </lineage>
</organism>
<dbReference type="GeneID" id="48887940"/>
<protein>
    <submittedName>
        <fullName evidence="1">Uncharacterized protein</fullName>
    </submittedName>
</protein>
<comment type="caution">
    <text evidence="1">The sequence shown here is derived from an EMBL/GenBank/DDBJ whole genome shotgun (WGS) entry which is preliminary data.</text>
</comment>
<name>A0A2K4DKU4_9STAP</name>
<accession>A0A2K4DKU4</accession>
<dbReference type="Proteomes" id="UP000243350">
    <property type="component" value="Unassembled WGS sequence"/>
</dbReference>
<evidence type="ECO:0000313" key="5">
    <source>
        <dbReference type="Proteomes" id="UP000242547"/>
    </source>
</evidence>
<dbReference type="EMBL" id="PYZI01000001">
    <property type="protein sequence ID" value="PTF15505.1"/>
    <property type="molecule type" value="Genomic_DNA"/>
</dbReference>
<evidence type="ECO:0000313" key="1">
    <source>
        <dbReference type="EMBL" id="PTE73949.1"/>
    </source>
</evidence>
<sequence>MLCCVNHHVKQAVENIPTIKLHSTFTFRDLLGHESYDLLDVSEQEFITFKFHELILRGEIMNIALDSTSLGGNYLYKKLY</sequence>
<evidence type="ECO:0000313" key="2">
    <source>
        <dbReference type="EMBL" id="PTF15505.1"/>
    </source>
</evidence>
<evidence type="ECO:0000313" key="6">
    <source>
        <dbReference type="Proteomes" id="UP000243350"/>
    </source>
</evidence>
<dbReference type="Proteomes" id="UP000242088">
    <property type="component" value="Unassembled WGS sequence"/>
</dbReference>
<reference evidence="4 5" key="1">
    <citation type="journal article" date="2016" name="Front. Microbiol.">
        <title>Comprehensive Phylogenetic Analysis of Bovine Non-aureus Staphylococci Species Based on Whole-Genome Sequencing.</title>
        <authorList>
            <person name="Naushad S."/>
            <person name="Barkema H.W."/>
            <person name="Luby C."/>
            <person name="Condas L.A."/>
            <person name="Nobrega D.B."/>
            <person name="Carson D.A."/>
            <person name="De Buck J."/>
        </authorList>
    </citation>
    <scope>NUCLEOTIDE SEQUENCE [LARGE SCALE GENOMIC DNA]</scope>
    <source>
        <strain evidence="2 4">SNUC 1409</strain>
        <strain evidence="3 6">SNUC 4143</strain>
        <strain evidence="1 5">SNUC 761</strain>
    </source>
</reference>
<keyword evidence="4" id="KW-1185">Reference proteome</keyword>
<gene>
    <name evidence="1" type="ORF">BUY44_03590</name>
    <name evidence="2" type="ORF">BUY47_01630</name>
    <name evidence="3" type="ORF">BUY48_05575</name>
</gene>
<evidence type="ECO:0000313" key="4">
    <source>
        <dbReference type="Proteomes" id="UP000242088"/>
    </source>
</evidence>
<proteinExistence type="predicted"/>
<dbReference type="Proteomes" id="UP000242547">
    <property type="component" value="Unassembled WGS sequence"/>
</dbReference>
<dbReference type="EMBL" id="PYZL01000014">
    <property type="protein sequence ID" value="PTE73949.1"/>
    <property type="molecule type" value="Genomic_DNA"/>
</dbReference>
<dbReference type="AlphaFoldDB" id="A0A2K4DKU4"/>
<dbReference type="EMBL" id="PYZH01000026">
    <property type="protein sequence ID" value="PTF15745.1"/>
    <property type="molecule type" value="Genomic_DNA"/>
</dbReference>
<reference evidence="2" key="3">
    <citation type="submission" date="2018-03" db="EMBL/GenBank/DDBJ databases">
        <authorList>
            <person name="Naushad S."/>
        </authorList>
    </citation>
    <scope>NUCLEOTIDE SEQUENCE</scope>
    <source>
        <strain evidence="2">SNUC 1409</strain>
    </source>
</reference>
<evidence type="ECO:0000313" key="3">
    <source>
        <dbReference type="EMBL" id="PTF15745.1"/>
    </source>
</evidence>
<dbReference type="OrthoDB" id="2405364at2"/>
<reference evidence="1" key="2">
    <citation type="submission" date="2018-03" db="EMBL/GenBank/DDBJ databases">
        <authorList>
            <person name="Keele B.F."/>
        </authorList>
    </citation>
    <scope>NUCLEOTIDE SEQUENCE</scope>
    <source>
        <strain evidence="3">SNUC 4143</strain>
        <strain evidence="1">SNUC 761</strain>
    </source>
</reference>